<dbReference type="Gene3D" id="2.10.109.10">
    <property type="entry name" value="Umud Fragment, subunit A"/>
    <property type="match status" value="1"/>
</dbReference>
<evidence type="ECO:0000313" key="2">
    <source>
        <dbReference type="EMBL" id="MBD1427335.1"/>
    </source>
</evidence>
<reference evidence="2 3" key="1">
    <citation type="submission" date="2020-08" db="EMBL/GenBank/DDBJ databases">
        <title>Sphingobacterium sp. DN00404 isolated from aquaculture water.</title>
        <authorList>
            <person name="Zhang M."/>
        </authorList>
    </citation>
    <scope>NUCLEOTIDE SEQUENCE [LARGE SCALE GENOMIC DNA]</scope>
    <source>
        <strain evidence="2 3">KCTC 32294</strain>
    </source>
</reference>
<sequence>MDTKHQQVVRIENESFFSVVKDRLDLGDRVCIPVVGKSMEPFLREKDEVLLQTARDAEIAIGDIVLAKWGQRYVLHRVVRKKADELWLAGDNNLAQIEKVGVADILAVLLEARRVGKILPVSRPFNKNLGLLWYYLRLPRRVVVAIKRRW</sequence>
<dbReference type="Pfam" id="PF00717">
    <property type="entry name" value="Peptidase_S24"/>
    <property type="match status" value="1"/>
</dbReference>
<evidence type="ECO:0000313" key="3">
    <source>
        <dbReference type="Proteomes" id="UP000606494"/>
    </source>
</evidence>
<evidence type="ECO:0000259" key="1">
    <source>
        <dbReference type="Pfam" id="PF00717"/>
    </source>
</evidence>
<dbReference type="InterPro" id="IPR036286">
    <property type="entry name" value="LexA/Signal_pep-like_sf"/>
</dbReference>
<protein>
    <submittedName>
        <fullName evidence="2">S24/S26 family peptidase</fullName>
    </submittedName>
</protein>
<dbReference type="InterPro" id="IPR015927">
    <property type="entry name" value="Peptidase_S24_S26A/B/C"/>
</dbReference>
<dbReference type="SUPFAM" id="SSF51306">
    <property type="entry name" value="LexA/Signal peptidase"/>
    <property type="match status" value="1"/>
</dbReference>
<gene>
    <name evidence="2" type="ORF">H8B17_17285</name>
</gene>
<proteinExistence type="predicted"/>
<dbReference type="EMBL" id="JACNYK010000006">
    <property type="protein sequence ID" value="MBD1427335.1"/>
    <property type="molecule type" value="Genomic_DNA"/>
</dbReference>
<keyword evidence="3" id="KW-1185">Reference proteome</keyword>
<dbReference type="Proteomes" id="UP000606494">
    <property type="component" value="Unassembled WGS sequence"/>
</dbReference>
<name>A0ABR7Y7S8_9SPHI</name>
<dbReference type="CDD" id="cd06529">
    <property type="entry name" value="S24_LexA-like"/>
    <property type="match status" value="1"/>
</dbReference>
<comment type="caution">
    <text evidence="2">The sequence shown here is derived from an EMBL/GenBank/DDBJ whole genome shotgun (WGS) entry which is preliminary data.</text>
</comment>
<dbReference type="RefSeq" id="WP_190310490.1">
    <property type="nucleotide sequence ID" value="NZ_JACNYK010000006.1"/>
</dbReference>
<organism evidence="2 3">
    <name type="scientific">Sphingobacterium arenae</name>
    <dbReference type="NCBI Taxonomy" id="1280598"/>
    <lineage>
        <taxon>Bacteria</taxon>
        <taxon>Pseudomonadati</taxon>
        <taxon>Bacteroidota</taxon>
        <taxon>Sphingobacteriia</taxon>
        <taxon>Sphingobacteriales</taxon>
        <taxon>Sphingobacteriaceae</taxon>
        <taxon>Sphingobacterium</taxon>
    </lineage>
</organism>
<feature type="domain" description="Peptidase S24/S26A/S26B/S26C" evidence="1">
    <location>
        <begin position="27"/>
        <end position="101"/>
    </location>
</feature>
<dbReference type="InterPro" id="IPR039418">
    <property type="entry name" value="LexA-like"/>
</dbReference>
<accession>A0ABR7Y7S8</accession>